<keyword evidence="6" id="KW-1185">Reference proteome</keyword>
<dbReference type="Proteomes" id="UP000192707">
    <property type="component" value="Unassembled WGS sequence"/>
</dbReference>
<evidence type="ECO:0000313" key="5">
    <source>
        <dbReference type="EMBL" id="ORA07431.1"/>
    </source>
</evidence>
<reference evidence="5 6" key="1">
    <citation type="submission" date="2016-12" db="EMBL/GenBank/DDBJ databases">
        <title>The new phylogeny of genus Mycobacterium.</title>
        <authorList>
            <person name="Tortoli E."/>
            <person name="Trovato A."/>
            <person name="Cirillo D.M."/>
        </authorList>
    </citation>
    <scope>NUCLEOTIDE SEQUENCE [LARGE SCALE GENOMIC DNA]</scope>
    <source>
        <strain evidence="5 6">DSM 45069</strain>
    </source>
</reference>
<dbReference type="SUPFAM" id="SSF51905">
    <property type="entry name" value="FAD/NAD(P)-binding domain"/>
    <property type="match status" value="1"/>
</dbReference>
<dbReference type="RefSeq" id="WP_083067439.1">
    <property type="nucleotide sequence ID" value="NZ_MVHG01000164.1"/>
</dbReference>
<protein>
    <recommendedName>
        <fullName evidence="3">Pyridine nucleotide-disulfide oxidoreductase domain-containing protein 2</fullName>
    </recommendedName>
</protein>
<comment type="caution">
    <text evidence="5">The sequence shown here is derived from an EMBL/GenBank/DDBJ whole genome shotgun (WGS) entry which is preliminary data.</text>
</comment>
<dbReference type="InterPro" id="IPR002937">
    <property type="entry name" value="Amino_oxidase"/>
</dbReference>
<evidence type="ECO:0000256" key="3">
    <source>
        <dbReference type="ARBA" id="ARBA00040298"/>
    </source>
</evidence>
<gene>
    <name evidence="5" type="ORF">BST14_27740</name>
</gene>
<dbReference type="InterPro" id="IPR036188">
    <property type="entry name" value="FAD/NAD-bd_sf"/>
</dbReference>
<comment type="function">
    <text evidence="1">Probable oxidoreductase that may play a role as regulator of mitochondrial function.</text>
</comment>
<dbReference type="PROSITE" id="PS51257">
    <property type="entry name" value="PROKAR_LIPOPROTEIN"/>
    <property type="match status" value="1"/>
</dbReference>
<feature type="domain" description="Amine oxidase" evidence="4">
    <location>
        <begin position="206"/>
        <end position="315"/>
    </location>
</feature>
<dbReference type="Pfam" id="PF01593">
    <property type="entry name" value="Amino_oxidase"/>
    <property type="match status" value="1"/>
</dbReference>
<dbReference type="Gene3D" id="3.50.50.60">
    <property type="entry name" value="FAD/NAD(P)-binding domain"/>
    <property type="match status" value="2"/>
</dbReference>
<dbReference type="PANTHER" id="PTHR10668">
    <property type="entry name" value="PHYTOENE DEHYDROGENASE"/>
    <property type="match status" value="1"/>
</dbReference>
<evidence type="ECO:0000256" key="2">
    <source>
        <dbReference type="ARBA" id="ARBA00038825"/>
    </source>
</evidence>
<evidence type="ECO:0000259" key="4">
    <source>
        <dbReference type="Pfam" id="PF01593"/>
    </source>
</evidence>
<evidence type="ECO:0000256" key="1">
    <source>
        <dbReference type="ARBA" id="ARBA00037217"/>
    </source>
</evidence>
<dbReference type="PANTHER" id="PTHR10668:SF103">
    <property type="entry name" value="PYRIDINE NUCLEOTIDE-DISULFIDE OXIDOREDUCTASE DOMAIN-CONTAINING PROTEIN 2"/>
    <property type="match status" value="1"/>
</dbReference>
<organism evidence="5 6">
    <name type="scientific">Mycobacterium arosiense ATCC BAA-1401 = DSM 45069</name>
    <dbReference type="NCBI Taxonomy" id="1265311"/>
    <lineage>
        <taxon>Bacteria</taxon>
        <taxon>Bacillati</taxon>
        <taxon>Actinomycetota</taxon>
        <taxon>Actinomycetes</taxon>
        <taxon>Mycobacteriales</taxon>
        <taxon>Mycobacteriaceae</taxon>
        <taxon>Mycobacterium</taxon>
        <taxon>Mycobacterium avium complex (MAC)</taxon>
    </lineage>
</organism>
<proteinExistence type="predicted"/>
<comment type="subunit">
    <text evidence="2">Interacts with COX5B; this interaction may contribute to localize PYROXD2 to the inner face of the inner mitochondrial membrane.</text>
</comment>
<dbReference type="GO" id="GO:0016491">
    <property type="term" value="F:oxidoreductase activity"/>
    <property type="evidence" value="ECO:0007669"/>
    <property type="project" value="InterPro"/>
</dbReference>
<dbReference type="OrthoDB" id="833207at2"/>
<accession>A0A1W9Z513</accession>
<name>A0A1W9Z513_MYCAI</name>
<dbReference type="EMBL" id="MVHG01000164">
    <property type="protein sequence ID" value="ORA07431.1"/>
    <property type="molecule type" value="Genomic_DNA"/>
</dbReference>
<dbReference type="AlphaFoldDB" id="A0A1W9Z513"/>
<sequence length="576" mass="62183">MIEARRGENVFDVVIVGGGHNGLTAGCYLAQAGHTVLVLEKEPHLGGMAMSAPLIAEAPNHLVSPCAFEDLFFRISGVARELDLVRYGFREYESAGWAWLGPNGDSLLIQRDVEATVADIARFSRADAERYRELMEVTLRCVDIFYGYLTSHPTQLDLRSLASWTRSLVTDRKLRNTLADMCTANAVDTIAGTFETEAVRSIFANTILGSPFADGNGFTLMNTTLLHRTGIGRPVGGMGGIVAALSRCLLEQNGKVRTNAEVVRIVTKAGRACGVEMADGSIIKARHGVITACPPQALPRLVGDALEPRLAARLHSAPDDGWGIGQLTVTVAVDQHVELPFHRPKRSDVDLRRPTLMTGTLDSIVRAAEESMAGQVPTDIPWWGTIFNSIDHSQAPAGQDVIQLYSPTVPSKPRGGWAKGRTAAAQQLVSQAQPVLTTELREIGRYIETPADRAKRVGTNNGCIYHIDFLPTRIGPLRPALGFGRYRTPLDRLYISGVGTHPPAGVSGLNGKMSAGTLLQDLHVHSPLGRLGRACDFLRALARGSEDNRMQPPTGSILAPTEIRQAAGELAPQQHS</sequence>
<evidence type="ECO:0000313" key="6">
    <source>
        <dbReference type="Proteomes" id="UP000192707"/>
    </source>
</evidence>
<dbReference type="Pfam" id="PF13450">
    <property type="entry name" value="NAD_binding_8"/>
    <property type="match status" value="1"/>
</dbReference>